<organism evidence="2 3">
    <name type="scientific">Dreissena polymorpha</name>
    <name type="common">Zebra mussel</name>
    <name type="synonym">Mytilus polymorpha</name>
    <dbReference type="NCBI Taxonomy" id="45954"/>
    <lineage>
        <taxon>Eukaryota</taxon>
        <taxon>Metazoa</taxon>
        <taxon>Spiralia</taxon>
        <taxon>Lophotrochozoa</taxon>
        <taxon>Mollusca</taxon>
        <taxon>Bivalvia</taxon>
        <taxon>Autobranchia</taxon>
        <taxon>Heteroconchia</taxon>
        <taxon>Euheterodonta</taxon>
        <taxon>Imparidentia</taxon>
        <taxon>Neoheterodontei</taxon>
        <taxon>Myida</taxon>
        <taxon>Dreissenoidea</taxon>
        <taxon>Dreissenidae</taxon>
        <taxon>Dreissena</taxon>
    </lineage>
</organism>
<reference evidence="2" key="1">
    <citation type="journal article" date="2019" name="bioRxiv">
        <title>The Genome of the Zebra Mussel, Dreissena polymorpha: A Resource for Invasive Species Research.</title>
        <authorList>
            <person name="McCartney M.A."/>
            <person name="Auch B."/>
            <person name="Kono T."/>
            <person name="Mallez S."/>
            <person name="Zhang Y."/>
            <person name="Obille A."/>
            <person name="Becker A."/>
            <person name="Abrahante J.E."/>
            <person name="Garbe J."/>
            <person name="Badalamenti J.P."/>
            <person name="Herman A."/>
            <person name="Mangelson H."/>
            <person name="Liachko I."/>
            <person name="Sullivan S."/>
            <person name="Sone E.D."/>
            <person name="Koren S."/>
            <person name="Silverstein K.A.T."/>
            <person name="Beckman K.B."/>
            <person name="Gohl D.M."/>
        </authorList>
    </citation>
    <scope>NUCLEOTIDE SEQUENCE</scope>
    <source>
        <strain evidence="2">Duluth1</strain>
        <tissue evidence="2">Whole animal</tissue>
    </source>
</reference>
<dbReference type="AlphaFoldDB" id="A0A9D4HE50"/>
<protein>
    <submittedName>
        <fullName evidence="2">Uncharacterized protein</fullName>
    </submittedName>
</protein>
<keyword evidence="1" id="KW-0175">Coiled coil</keyword>
<dbReference type="EMBL" id="JAIWYP010000013">
    <property type="protein sequence ID" value="KAH3714649.1"/>
    <property type="molecule type" value="Genomic_DNA"/>
</dbReference>
<evidence type="ECO:0000313" key="3">
    <source>
        <dbReference type="Proteomes" id="UP000828390"/>
    </source>
</evidence>
<accession>A0A9D4HE50</accession>
<gene>
    <name evidence="2" type="ORF">DPMN_057338</name>
</gene>
<proteinExistence type="predicted"/>
<keyword evidence="3" id="KW-1185">Reference proteome</keyword>
<comment type="caution">
    <text evidence="2">The sequence shown here is derived from an EMBL/GenBank/DDBJ whole genome shotgun (WGS) entry which is preliminary data.</text>
</comment>
<evidence type="ECO:0000313" key="2">
    <source>
        <dbReference type="EMBL" id="KAH3714649.1"/>
    </source>
</evidence>
<feature type="coiled-coil region" evidence="1">
    <location>
        <begin position="12"/>
        <end position="39"/>
    </location>
</feature>
<evidence type="ECO:0000256" key="1">
    <source>
        <dbReference type="SAM" id="Coils"/>
    </source>
</evidence>
<name>A0A9D4HE50_DREPO</name>
<sequence>MSSHILSIEASLRSLAAEQERLRKKREAARREIEENRDMTRSMMTMNETLVKNQKRSVQPPNPTATTVSGVVAAEHTLSPEELRNLLQESSGSGNFAAHLTSRLYPELFGMSQLKHEFNWHCGATATRSRYPPPRPQRKEAIRHYVGVFYPEALVETVSCDSLIPKVNELLRRQGTAFMYLLNI</sequence>
<dbReference type="Proteomes" id="UP000828390">
    <property type="component" value="Unassembled WGS sequence"/>
</dbReference>
<reference evidence="2" key="2">
    <citation type="submission" date="2020-11" db="EMBL/GenBank/DDBJ databases">
        <authorList>
            <person name="McCartney M.A."/>
            <person name="Auch B."/>
            <person name="Kono T."/>
            <person name="Mallez S."/>
            <person name="Becker A."/>
            <person name="Gohl D.M."/>
            <person name="Silverstein K.A.T."/>
            <person name="Koren S."/>
            <person name="Bechman K.B."/>
            <person name="Herman A."/>
            <person name="Abrahante J.E."/>
            <person name="Garbe J."/>
        </authorList>
    </citation>
    <scope>NUCLEOTIDE SEQUENCE</scope>
    <source>
        <strain evidence="2">Duluth1</strain>
        <tissue evidence="2">Whole animal</tissue>
    </source>
</reference>